<dbReference type="InterPro" id="IPR000157">
    <property type="entry name" value="TIR_dom"/>
</dbReference>
<sequence length="232" mass="25657">MARRTNEQIFLDQLTYMAGDPPEKVSSKALKDTLAWSEDRYDKIRRQLINAGVIKGVVGGAGGSLELMGGAADLAGEAAQAPKKHPVTAFISYSHVDAKLKTDLLKHLAPLKRLGLIDDWHDQEIKPGDEWEKAILTQVARADLVLLLISSDFIASDYCYTKELGKVLERHEAKKATVIPVILRHCLWSELPFGKLQALPTDAKPVTSWENQDEALTTVAKGIREAAQARRH</sequence>
<proteinExistence type="predicted"/>
<comment type="caution">
    <text evidence="2">The sequence shown here is derived from an EMBL/GenBank/DDBJ whole genome shotgun (WGS) entry which is preliminary data.</text>
</comment>
<protein>
    <recommendedName>
        <fullName evidence="1">TIR domain-containing protein</fullName>
    </recommendedName>
</protein>
<evidence type="ECO:0000313" key="2">
    <source>
        <dbReference type="EMBL" id="MDQ0506057.1"/>
    </source>
</evidence>
<keyword evidence="3" id="KW-1185">Reference proteome</keyword>
<reference evidence="2 3" key="1">
    <citation type="submission" date="2023-07" db="EMBL/GenBank/DDBJ databases">
        <title>Genomic Encyclopedia of Type Strains, Phase IV (KMG-IV): sequencing the most valuable type-strain genomes for metagenomic binning, comparative biology and taxonomic classification.</title>
        <authorList>
            <person name="Goeker M."/>
        </authorList>
    </citation>
    <scope>NUCLEOTIDE SEQUENCE [LARGE SCALE GENOMIC DNA]</scope>
    <source>
        <strain evidence="2 3">DSM 3770</strain>
    </source>
</reference>
<feature type="domain" description="TIR" evidence="1">
    <location>
        <begin position="85"/>
        <end position="227"/>
    </location>
</feature>
<dbReference type="Proteomes" id="UP001241747">
    <property type="component" value="Unassembled WGS sequence"/>
</dbReference>
<dbReference type="Gene3D" id="3.40.50.10140">
    <property type="entry name" value="Toll/interleukin-1 receptor homology (TIR) domain"/>
    <property type="match status" value="1"/>
</dbReference>
<dbReference type="SMART" id="SM00255">
    <property type="entry name" value="TIR"/>
    <property type="match status" value="1"/>
</dbReference>
<name>A0ABU0LG56_XANAG</name>
<evidence type="ECO:0000259" key="1">
    <source>
        <dbReference type="PROSITE" id="PS50104"/>
    </source>
</evidence>
<dbReference type="Pfam" id="PF13676">
    <property type="entry name" value="TIR_2"/>
    <property type="match status" value="1"/>
</dbReference>
<dbReference type="SUPFAM" id="SSF52200">
    <property type="entry name" value="Toll/Interleukin receptor TIR domain"/>
    <property type="match status" value="1"/>
</dbReference>
<gene>
    <name evidence="2" type="ORF">QOZ94_002861</name>
</gene>
<evidence type="ECO:0000313" key="3">
    <source>
        <dbReference type="Proteomes" id="UP001241747"/>
    </source>
</evidence>
<dbReference type="PROSITE" id="PS50104">
    <property type="entry name" value="TIR"/>
    <property type="match status" value="1"/>
</dbReference>
<organism evidence="2 3">
    <name type="scientific">Xanthobacter agilis</name>
    <dbReference type="NCBI Taxonomy" id="47492"/>
    <lineage>
        <taxon>Bacteria</taxon>
        <taxon>Pseudomonadati</taxon>
        <taxon>Pseudomonadota</taxon>
        <taxon>Alphaproteobacteria</taxon>
        <taxon>Hyphomicrobiales</taxon>
        <taxon>Xanthobacteraceae</taxon>
        <taxon>Xanthobacter</taxon>
    </lineage>
</organism>
<dbReference type="EMBL" id="JAUSVY010000006">
    <property type="protein sequence ID" value="MDQ0506057.1"/>
    <property type="molecule type" value="Genomic_DNA"/>
</dbReference>
<accession>A0ABU0LG56</accession>
<dbReference type="InterPro" id="IPR035897">
    <property type="entry name" value="Toll_tir_struct_dom_sf"/>
</dbReference>
<dbReference type="RefSeq" id="WP_237343853.1">
    <property type="nucleotide sequence ID" value="NZ_JABWGX010000001.1"/>
</dbReference>